<keyword evidence="2" id="KW-0805">Transcription regulation</keyword>
<dbReference type="InterPro" id="IPR050109">
    <property type="entry name" value="HTH-type_TetR-like_transc_reg"/>
</dbReference>
<evidence type="ECO:0000256" key="3">
    <source>
        <dbReference type="ARBA" id="ARBA00023125"/>
    </source>
</evidence>
<dbReference type="GO" id="GO:0003700">
    <property type="term" value="F:DNA-binding transcription factor activity"/>
    <property type="evidence" value="ECO:0007669"/>
    <property type="project" value="TreeGrafter"/>
</dbReference>
<evidence type="ECO:0000256" key="1">
    <source>
        <dbReference type="ARBA" id="ARBA00022491"/>
    </source>
</evidence>
<dbReference type="InterPro" id="IPR023772">
    <property type="entry name" value="DNA-bd_HTH_TetR-type_CS"/>
</dbReference>
<keyword evidence="8" id="KW-1185">Reference proteome</keyword>
<feature type="DNA-binding region" description="H-T-H motif" evidence="5">
    <location>
        <begin position="9"/>
        <end position="28"/>
    </location>
</feature>
<dbReference type="InterPro" id="IPR009057">
    <property type="entry name" value="Homeodomain-like_sf"/>
</dbReference>
<dbReference type="InterPro" id="IPR001647">
    <property type="entry name" value="HTH_TetR"/>
</dbReference>
<dbReference type="Gene3D" id="1.10.357.10">
    <property type="entry name" value="Tetracycline Repressor, domain 2"/>
    <property type="match status" value="1"/>
</dbReference>
<evidence type="ECO:0000256" key="4">
    <source>
        <dbReference type="ARBA" id="ARBA00023163"/>
    </source>
</evidence>
<name>A0A238J7H2_9RHOB</name>
<keyword evidence="4" id="KW-0804">Transcription</keyword>
<sequence length="214" mass="24043">MTKGYARTSINDIMSAAGVSKGAFYHHFDSKEAMVEGLMDRYSNQIRCAYDAVIETEGLDAMARYMMYLEILRDRQKIAEPKSMMLVITSLLNEEDVAFQDRLMEAVVAAVVPVFSEVLRLGIEEGTFQIDDPQTAAPLIVRIANQHRYVLRSAFAARTPEEQKAAVQRINDSLNMQGLAIDRLLGIPDRSTQLRNDDYAKDFVGNLRQATSSQ</sequence>
<protein>
    <submittedName>
        <fullName evidence="7">HTH-type transcriptional regulator MtrR</fullName>
    </submittedName>
</protein>
<evidence type="ECO:0000259" key="6">
    <source>
        <dbReference type="PROSITE" id="PS50977"/>
    </source>
</evidence>
<gene>
    <name evidence="7" type="primary">mtrR</name>
    <name evidence="7" type="ORF">BOA8489_04045</name>
</gene>
<dbReference type="EMBL" id="FXXQ01000049">
    <property type="protein sequence ID" value="SMX25900.1"/>
    <property type="molecule type" value="Genomic_DNA"/>
</dbReference>
<dbReference type="GO" id="GO:0000976">
    <property type="term" value="F:transcription cis-regulatory region binding"/>
    <property type="evidence" value="ECO:0007669"/>
    <property type="project" value="TreeGrafter"/>
</dbReference>
<dbReference type="Pfam" id="PF00440">
    <property type="entry name" value="TetR_N"/>
    <property type="match status" value="1"/>
</dbReference>
<dbReference type="PANTHER" id="PTHR30055">
    <property type="entry name" value="HTH-TYPE TRANSCRIPTIONAL REGULATOR RUTR"/>
    <property type="match status" value="1"/>
</dbReference>
<organism evidence="7 8">
    <name type="scientific">Boseongicola aestuarii</name>
    <dbReference type="NCBI Taxonomy" id="1470561"/>
    <lineage>
        <taxon>Bacteria</taxon>
        <taxon>Pseudomonadati</taxon>
        <taxon>Pseudomonadota</taxon>
        <taxon>Alphaproteobacteria</taxon>
        <taxon>Rhodobacterales</taxon>
        <taxon>Paracoccaceae</taxon>
        <taxon>Boseongicola</taxon>
    </lineage>
</organism>
<keyword evidence="3 5" id="KW-0238">DNA-binding</keyword>
<evidence type="ECO:0000256" key="5">
    <source>
        <dbReference type="PROSITE-ProRule" id="PRU00335"/>
    </source>
</evidence>
<feature type="domain" description="HTH tetR-type" evidence="6">
    <location>
        <begin position="1"/>
        <end position="46"/>
    </location>
</feature>
<dbReference type="PROSITE" id="PS01081">
    <property type="entry name" value="HTH_TETR_1"/>
    <property type="match status" value="1"/>
</dbReference>
<dbReference type="SUPFAM" id="SSF46689">
    <property type="entry name" value="Homeodomain-like"/>
    <property type="match status" value="1"/>
</dbReference>
<dbReference type="PROSITE" id="PS50977">
    <property type="entry name" value="HTH_TETR_2"/>
    <property type="match status" value="1"/>
</dbReference>
<accession>A0A238J7H2</accession>
<dbReference type="AlphaFoldDB" id="A0A238J7H2"/>
<keyword evidence="1" id="KW-0678">Repressor</keyword>
<dbReference type="Proteomes" id="UP000201838">
    <property type="component" value="Unassembled WGS sequence"/>
</dbReference>
<evidence type="ECO:0000256" key="2">
    <source>
        <dbReference type="ARBA" id="ARBA00023015"/>
    </source>
</evidence>
<evidence type="ECO:0000313" key="8">
    <source>
        <dbReference type="Proteomes" id="UP000201838"/>
    </source>
</evidence>
<reference evidence="7 8" key="1">
    <citation type="submission" date="2017-05" db="EMBL/GenBank/DDBJ databases">
        <authorList>
            <person name="Song R."/>
            <person name="Chenine A.L."/>
            <person name="Ruprecht R.M."/>
        </authorList>
    </citation>
    <scope>NUCLEOTIDE SEQUENCE [LARGE SCALE GENOMIC DNA]</scope>
    <source>
        <strain evidence="7 8">CECT 8489</strain>
    </source>
</reference>
<dbReference type="PANTHER" id="PTHR30055:SF175">
    <property type="entry name" value="HTH-TYPE TRANSCRIPTIONAL REPRESSOR KSTR2"/>
    <property type="match status" value="1"/>
</dbReference>
<proteinExistence type="predicted"/>
<evidence type="ECO:0000313" key="7">
    <source>
        <dbReference type="EMBL" id="SMX25900.1"/>
    </source>
</evidence>